<evidence type="ECO:0000313" key="1">
    <source>
        <dbReference type="EMBL" id="AYV80201.1"/>
    </source>
</evidence>
<dbReference type="EMBL" id="MK072213">
    <property type="protein sequence ID" value="AYV80201.1"/>
    <property type="molecule type" value="Genomic_DNA"/>
</dbReference>
<gene>
    <name evidence="1" type="ORF">Gaeavirus15_11</name>
</gene>
<reference evidence="1" key="1">
    <citation type="submission" date="2018-10" db="EMBL/GenBank/DDBJ databases">
        <title>Hidden diversity of soil giant viruses.</title>
        <authorList>
            <person name="Schulz F."/>
            <person name="Alteio L."/>
            <person name="Goudeau D."/>
            <person name="Ryan E.M."/>
            <person name="Malmstrom R.R."/>
            <person name="Blanchard J."/>
            <person name="Woyke T."/>
        </authorList>
    </citation>
    <scope>NUCLEOTIDE SEQUENCE</scope>
    <source>
        <strain evidence="1">GAV1</strain>
    </source>
</reference>
<organism evidence="1">
    <name type="scientific">Gaeavirus sp</name>
    <dbReference type="NCBI Taxonomy" id="2487767"/>
    <lineage>
        <taxon>Viruses</taxon>
        <taxon>Varidnaviria</taxon>
        <taxon>Bamfordvirae</taxon>
        <taxon>Nucleocytoviricota</taxon>
        <taxon>Megaviricetes</taxon>
        <taxon>Imitervirales</taxon>
        <taxon>Mimiviridae</taxon>
        <taxon>Klosneuvirinae</taxon>
    </lineage>
</organism>
<name>A0A3G5A1Y4_9VIRU</name>
<sequence>MNSEQLMKIDGFWQTDVWNSNTLHIYNNRIHNTISEIQQLNNTIKPGNRFYLLNTDDFEIKNNSDIIAKIDDLKKNNIRYIKTHADSIPEYHQLIISLKKDSLFITQDISFI</sequence>
<protein>
    <submittedName>
        <fullName evidence="1">Uncharacterized protein</fullName>
    </submittedName>
</protein>
<accession>A0A3G5A1Y4</accession>
<proteinExistence type="predicted"/>